<dbReference type="Pfam" id="PF01814">
    <property type="entry name" value="Hemerythrin"/>
    <property type="match status" value="1"/>
</dbReference>
<name>A0A419S7R8_9SPHI</name>
<evidence type="ECO:0000259" key="1">
    <source>
        <dbReference type="Pfam" id="PF01814"/>
    </source>
</evidence>
<accession>A0A419S7R8</accession>
<proteinExistence type="predicted"/>
<keyword evidence="3" id="KW-1185">Reference proteome</keyword>
<organism evidence="2 3">
    <name type="scientific">Pelobium manganitolerans</name>
    <dbReference type="NCBI Taxonomy" id="1842495"/>
    <lineage>
        <taxon>Bacteria</taxon>
        <taxon>Pseudomonadati</taxon>
        <taxon>Bacteroidota</taxon>
        <taxon>Sphingobacteriia</taxon>
        <taxon>Sphingobacteriales</taxon>
        <taxon>Sphingobacteriaceae</taxon>
        <taxon>Pelobium</taxon>
    </lineage>
</organism>
<dbReference type="EMBL" id="MBTA01000012">
    <property type="protein sequence ID" value="RKD17233.1"/>
    <property type="molecule type" value="Genomic_DNA"/>
</dbReference>
<dbReference type="InterPro" id="IPR012312">
    <property type="entry name" value="Hemerythrin-like"/>
</dbReference>
<comment type="caution">
    <text evidence="2">The sequence shown here is derived from an EMBL/GenBank/DDBJ whole genome shotgun (WGS) entry which is preliminary data.</text>
</comment>
<evidence type="ECO:0000313" key="3">
    <source>
        <dbReference type="Proteomes" id="UP000283433"/>
    </source>
</evidence>
<feature type="domain" description="Hemerythrin-like" evidence="1">
    <location>
        <begin position="5"/>
        <end position="66"/>
    </location>
</feature>
<dbReference type="AlphaFoldDB" id="A0A419S7R8"/>
<dbReference type="OrthoDB" id="668193at2"/>
<sequence length="169" mass="19330">MTLHQFFTDDHHRIDGILEKATEKAGEINLDLYYQFRAQLLRHIKMEEKILFPAAKKANPIIAEQIIPRYRLEHGAITALMVPPPTALLVKVIRYLVDVHDLAEEQPGGLYEICEELTQGQTEELLNQLKATDEVPLHLPNPAPIAMQSAIRALRRAGYDYDEIVRKVQ</sequence>
<evidence type="ECO:0000313" key="2">
    <source>
        <dbReference type="EMBL" id="RKD17233.1"/>
    </source>
</evidence>
<dbReference type="Proteomes" id="UP000283433">
    <property type="component" value="Unassembled WGS sequence"/>
</dbReference>
<gene>
    <name evidence="2" type="ORF">BCY91_03585</name>
</gene>
<reference evidence="2 3" key="1">
    <citation type="submission" date="2016-07" db="EMBL/GenBank/DDBJ databases">
        <title>Genome of Pelobium manganitolerans.</title>
        <authorList>
            <person name="Wu S."/>
            <person name="Wang G."/>
        </authorList>
    </citation>
    <scope>NUCLEOTIDE SEQUENCE [LARGE SCALE GENOMIC DNA]</scope>
    <source>
        <strain evidence="2 3">YS-25</strain>
    </source>
</reference>
<protein>
    <recommendedName>
        <fullName evidence="1">Hemerythrin-like domain-containing protein</fullName>
    </recommendedName>
</protein>
<dbReference type="RefSeq" id="WP_120181426.1">
    <property type="nucleotide sequence ID" value="NZ_CBINCU010000008.1"/>
</dbReference>